<dbReference type="InterPro" id="IPR004699">
    <property type="entry name" value="PTS_IID_sorb"/>
</dbReference>
<reference evidence="2 3" key="2">
    <citation type="journal article" date="2010" name="Stand. Genomic Sci.">
        <title>Complete genome sequence of Sebaldella termitidis type strain (NCTC 11300).</title>
        <authorList>
            <person name="Harmon-Smith M."/>
            <person name="Celia L."/>
            <person name="Chertkov O."/>
            <person name="Lapidus A."/>
            <person name="Copeland A."/>
            <person name="Glavina Del Rio T."/>
            <person name="Nolan M."/>
            <person name="Lucas S."/>
            <person name="Tice H."/>
            <person name="Cheng J.F."/>
            <person name="Han C."/>
            <person name="Detter J.C."/>
            <person name="Bruce D."/>
            <person name="Goodwin L."/>
            <person name="Pitluck S."/>
            <person name="Pati A."/>
            <person name="Liolios K."/>
            <person name="Ivanova N."/>
            <person name="Mavromatis K."/>
            <person name="Mikhailova N."/>
            <person name="Chen A."/>
            <person name="Palaniappan K."/>
            <person name="Land M."/>
            <person name="Hauser L."/>
            <person name="Chang Y.J."/>
            <person name="Jeffries C.D."/>
            <person name="Brettin T."/>
            <person name="Goker M."/>
            <person name="Beck B."/>
            <person name="Bristow J."/>
            <person name="Eisen J.A."/>
            <person name="Markowitz V."/>
            <person name="Hugenholtz P."/>
            <person name="Kyrpides N.C."/>
            <person name="Klenk H.P."/>
            <person name="Chen F."/>
        </authorList>
    </citation>
    <scope>NUCLEOTIDE SEQUENCE [LARGE SCALE GENOMIC DNA]</scope>
    <source>
        <strain evidence="3">ATCC 33386 / NCTC 11300</strain>
    </source>
</reference>
<dbReference type="HOGENOM" id="CLU_093147_0_0_0"/>
<dbReference type="STRING" id="526218.Sterm_3333"/>
<dbReference type="eggNOG" id="COG3730">
    <property type="taxonomic scope" value="Bacteria"/>
</dbReference>
<organism evidence="2 3">
    <name type="scientific">Sebaldella termitidis (strain ATCC 33386 / NCTC 11300)</name>
    <dbReference type="NCBI Taxonomy" id="526218"/>
    <lineage>
        <taxon>Bacteria</taxon>
        <taxon>Fusobacteriati</taxon>
        <taxon>Fusobacteriota</taxon>
        <taxon>Fusobacteriia</taxon>
        <taxon>Fusobacteriales</taxon>
        <taxon>Leptotrichiaceae</taxon>
        <taxon>Sebaldella</taxon>
    </lineage>
</organism>
<keyword evidence="1" id="KW-0472">Membrane</keyword>
<dbReference type="PANTHER" id="PTHR40399">
    <property type="entry name" value="PTS SYSTEM GLUCITOL/SORBITOL-SPECIFIC EIIC COMPONENT"/>
    <property type="match status" value="1"/>
</dbReference>
<name>D1AQB3_SEBTE</name>
<dbReference type="EMBL" id="CP001739">
    <property type="protein sequence ID" value="ACZ10173.1"/>
    <property type="molecule type" value="Genomic_DNA"/>
</dbReference>
<evidence type="ECO:0000256" key="1">
    <source>
        <dbReference type="SAM" id="Phobius"/>
    </source>
</evidence>
<dbReference type="Pfam" id="PF03608">
    <property type="entry name" value="EII-GUT"/>
    <property type="match status" value="1"/>
</dbReference>
<dbReference type="PANTHER" id="PTHR40399:SF1">
    <property type="entry name" value="PTS SYSTEM GLUCITOL_SORBITOL-SPECIFIC EIIC COMPONENT"/>
    <property type="match status" value="1"/>
</dbReference>
<feature type="transmembrane region" description="Helical" evidence="1">
    <location>
        <begin position="20"/>
        <end position="44"/>
    </location>
</feature>
<dbReference type="GO" id="GO:0009401">
    <property type="term" value="P:phosphoenolpyruvate-dependent sugar phosphotransferase system"/>
    <property type="evidence" value="ECO:0007669"/>
    <property type="project" value="InterPro"/>
</dbReference>
<keyword evidence="1" id="KW-1133">Transmembrane helix</keyword>
<dbReference type="PROSITE" id="PS51107">
    <property type="entry name" value="PTS_EIIC_TYPE_5"/>
    <property type="match status" value="1"/>
</dbReference>
<sequence length="178" mass="19447">MEFITNFAQSFIALFQEAGLTLVGMVKGSVPMLIVLLTTINFIIKIIGEDKINNVARIFGKSKILTYGILPSFAWFFFSSPGALTVGRFLPEKCKPGYQDALGATAHPLTALFPHVVPSELFIWLGVAEGIKKIGLPVSGLAIRYIIAGVIVGLMRGFITEIIFVFLSKRRNIQAKTA</sequence>
<dbReference type="PIRSF" id="PIRSF038321">
    <property type="entry name" value="PTS_glc_srb_IIC"/>
    <property type="match status" value="1"/>
</dbReference>
<feature type="transmembrane region" description="Helical" evidence="1">
    <location>
        <begin position="64"/>
        <end position="84"/>
    </location>
</feature>
<accession>D1AQB3</accession>
<gene>
    <name evidence="2" type="ordered locus">Sterm_3333</name>
</gene>
<dbReference type="GO" id="GO:0016020">
    <property type="term" value="C:membrane"/>
    <property type="evidence" value="ECO:0007669"/>
    <property type="project" value="InterPro"/>
</dbReference>
<dbReference type="KEGG" id="str:Sterm_3333"/>
<reference evidence="3" key="1">
    <citation type="submission" date="2009-09" db="EMBL/GenBank/DDBJ databases">
        <title>The complete chromosome of Sebaldella termitidis ATCC 33386.</title>
        <authorList>
            <consortium name="US DOE Joint Genome Institute (JGI-PGF)"/>
            <person name="Lucas S."/>
            <person name="Copeland A."/>
            <person name="Lapidus A."/>
            <person name="Glavina del Rio T."/>
            <person name="Dalin E."/>
            <person name="Tice H."/>
            <person name="Bruce D."/>
            <person name="Goodwin L."/>
            <person name="Pitluck S."/>
            <person name="Kyrpides N."/>
            <person name="Mavromatis K."/>
            <person name="Ivanova N."/>
            <person name="Mikhailova N."/>
            <person name="Sims D."/>
            <person name="Meincke L."/>
            <person name="Brettin T."/>
            <person name="Detter J.C."/>
            <person name="Han C."/>
            <person name="Larimer F."/>
            <person name="Land M."/>
            <person name="Hauser L."/>
            <person name="Markowitz V."/>
            <person name="Cheng J.F."/>
            <person name="Hugenholtz P."/>
            <person name="Woyke T."/>
            <person name="Wu D."/>
            <person name="Eisen J.A."/>
        </authorList>
    </citation>
    <scope>NUCLEOTIDE SEQUENCE [LARGE SCALE GENOMIC DNA]</scope>
    <source>
        <strain evidence="3">ATCC 33386 / NCTC 11300</strain>
    </source>
</reference>
<dbReference type="Proteomes" id="UP000000845">
    <property type="component" value="Chromosome"/>
</dbReference>
<evidence type="ECO:0000313" key="3">
    <source>
        <dbReference type="Proteomes" id="UP000000845"/>
    </source>
</evidence>
<dbReference type="RefSeq" id="WP_012862755.1">
    <property type="nucleotide sequence ID" value="NC_013517.1"/>
</dbReference>
<keyword evidence="3" id="KW-1185">Reference proteome</keyword>
<dbReference type="AlphaFoldDB" id="D1AQB3"/>
<feature type="transmembrane region" description="Helical" evidence="1">
    <location>
        <begin position="142"/>
        <end position="167"/>
    </location>
</feature>
<protein>
    <submittedName>
        <fullName evidence="2">PTS system protein II sorbitol-specific factor</fullName>
    </submittedName>
</protein>
<proteinExistence type="predicted"/>
<keyword evidence="1" id="KW-0812">Transmembrane</keyword>
<evidence type="ECO:0000313" key="2">
    <source>
        <dbReference type="EMBL" id="ACZ10173.1"/>
    </source>
</evidence>